<name>A0A4Z1ELT5_9HELO</name>
<protein>
    <submittedName>
        <fullName evidence="2">Uncharacterized protein</fullName>
    </submittedName>
</protein>
<dbReference type="EMBL" id="PQXH01000105">
    <property type="protein sequence ID" value="TGO11648.1"/>
    <property type="molecule type" value="Genomic_DNA"/>
</dbReference>
<proteinExistence type="predicted"/>
<gene>
    <name evidence="2" type="ORF">BTUL_0105g00380</name>
</gene>
<organism evidence="2 3">
    <name type="scientific">Botrytis tulipae</name>
    <dbReference type="NCBI Taxonomy" id="87230"/>
    <lineage>
        <taxon>Eukaryota</taxon>
        <taxon>Fungi</taxon>
        <taxon>Dikarya</taxon>
        <taxon>Ascomycota</taxon>
        <taxon>Pezizomycotina</taxon>
        <taxon>Leotiomycetes</taxon>
        <taxon>Helotiales</taxon>
        <taxon>Sclerotiniaceae</taxon>
        <taxon>Botrytis</taxon>
    </lineage>
</organism>
<feature type="compositionally biased region" description="Basic and acidic residues" evidence="1">
    <location>
        <begin position="1"/>
        <end position="20"/>
    </location>
</feature>
<evidence type="ECO:0000256" key="1">
    <source>
        <dbReference type="SAM" id="MobiDB-lite"/>
    </source>
</evidence>
<feature type="region of interest" description="Disordered" evidence="1">
    <location>
        <begin position="1"/>
        <end position="21"/>
    </location>
</feature>
<evidence type="ECO:0000313" key="2">
    <source>
        <dbReference type="EMBL" id="TGO11648.1"/>
    </source>
</evidence>
<comment type="caution">
    <text evidence="2">The sequence shown here is derived from an EMBL/GenBank/DDBJ whole genome shotgun (WGS) entry which is preliminary data.</text>
</comment>
<sequence length="79" mass="8888">MVYTSKKESKGSEDPRDSRTHGLYSTLQSWIWICHVDMIPWVAATVKAHTFVEASELHRANLKGPFNLTEVNGLDSCVP</sequence>
<dbReference type="Proteomes" id="UP000297777">
    <property type="component" value="Unassembled WGS sequence"/>
</dbReference>
<reference evidence="2 3" key="1">
    <citation type="submission" date="2017-12" db="EMBL/GenBank/DDBJ databases">
        <title>Comparative genomics of Botrytis spp.</title>
        <authorList>
            <person name="Valero-Jimenez C.A."/>
            <person name="Tapia P."/>
            <person name="Veloso J."/>
            <person name="Silva-Moreno E."/>
            <person name="Staats M."/>
            <person name="Valdes J.H."/>
            <person name="Van Kan J.A.L."/>
        </authorList>
    </citation>
    <scope>NUCLEOTIDE SEQUENCE [LARGE SCALE GENOMIC DNA]</scope>
    <source>
        <strain evidence="2 3">Bt9001</strain>
    </source>
</reference>
<accession>A0A4Z1ELT5</accession>
<evidence type="ECO:0000313" key="3">
    <source>
        <dbReference type="Proteomes" id="UP000297777"/>
    </source>
</evidence>
<dbReference type="AlphaFoldDB" id="A0A4Z1ELT5"/>
<keyword evidence="3" id="KW-1185">Reference proteome</keyword>